<dbReference type="EMBL" id="KC687076">
    <property type="protein sequence ID" value="AHA59185.1"/>
    <property type="molecule type" value="Genomic_DNA"/>
</dbReference>
<feature type="domain" description="HTH cro/C1-type" evidence="4">
    <location>
        <begin position="57"/>
        <end position="111"/>
    </location>
</feature>
<dbReference type="CDD" id="cd00093">
    <property type="entry name" value="HTH_XRE"/>
    <property type="match status" value="1"/>
</dbReference>
<evidence type="ECO:0000256" key="2">
    <source>
        <dbReference type="ARBA" id="ARBA00023125"/>
    </source>
</evidence>
<name>A0A0C4JN24_9GAMM</name>
<keyword evidence="2" id="KW-0238">DNA-binding</keyword>
<dbReference type="Pfam" id="PF01381">
    <property type="entry name" value="HTH_3"/>
    <property type="match status" value="1"/>
</dbReference>
<dbReference type="SUPFAM" id="SSF47413">
    <property type="entry name" value="lambda repressor-like DNA-binding domains"/>
    <property type="match status" value="1"/>
</dbReference>
<sequence>MRISTASGGSRSSPGRPGINFPNVTYSPWFARTYPANLSDFAGRLIMALRENTALLLREMRLERGLSQEGLAKASGIDRTFISGVERNRRNITLDTLDRLLAALGVDSHRFLCLLADREKTKGSR</sequence>
<dbReference type="GO" id="GO:0003677">
    <property type="term" value="F:DNA binding"/>
    <property type="evidence" value="ECO:0007669"/>
    <property type="project" value="UniProtKB-KW"/>
</dbReference>
<dbReference type="SMART" id="SM00530">
    <property type="entry name" value="HTH_XRE"/>
    <property type="match status" value="1"/>
</dbReference>
<keyword evidence="5" id="KW-0614">Plasmid</keyword>
<evidence type="ECO:0000313" key="5">
    <source>
        <dbReference type="EMBL" id="AHA59185.1"/>
    </source>
</evidence>
<dbReference type="GO" id="GO:0005829">
    <property type="term" value="C:cytosol"/>
    <property type="evidence" value="ECO:0007669"/>
    <property type="project" value="TreeGrafter"/>
</dbReference>
<dbReference type="InterPro" id="IPR001387">
    <property type="entry name" value="Cro/C1-type_HTH"/>
</dbReference>
<proteinExistence type="predicted"/>
<dbReference type="PANTHER" id="PTHR46797">
    <property type="entry name" value="HTH-TYPE TRANSCRIPTIONAL REGULATOR"/>
    <property type="match status" value="1"/>
</dbReference>
<dbReference type="InterPro" id="IPR010982">
    <property type="entry name" value="Lambda_DNA-bd_dom_sf"/>
</dbReference>
<dbReference type="PROSITE" id="PS50943">
    <property type="entry name" value="HTH_CROC1"/>
    <property type="match status" value="1"/>
</dbReference>
<reference evidence="5" key="1">
    <citation type="submission" date="2013-11" db="EMBL/GenBank/DDBJ databases">
        <title>Complete genome sequence of the lipase-producing bacterium Photobacterium gaetbulicola Gung47.</title>
        <authorList>
            <person name="Kim Y.-O."/>
        </authorList>
    </citation>
    <scope>NUCLEOTIDE SEQUENCE</scope>
    <source>
        <strain evidence="5">Gung47</strain>
        <plasmid evidence="5">unnamed</plasmid>
    </source>
</reference>
<protein>
    <submittedName>
        <fullName evidence="5">XRE family transcriptional regulator</fullName>
    </submittedName>
</protein>
<evidence type="ECO:0000256" key="1">
    <source>
        <dbReference type="ARBA" id="ARBA00023015"/>
    </source>
</evidence>
<dbReference type="AlphaFoldDB" id="A0A0C4JN24"/>
<keyword evidence="3" id="KW-0804">Transcription</keyword>
<keyword evidence="1" id="KW-0805">Transcription regulation</keyword>
<dbReference type="InterPro" id="IPR050807">
    <property type="entry name" value="TransReg_Diox_bact_type"/>
</dbReference>
<dbReference type="PANTHER" id="PTHR46797:SF23">
    <property type="entry name" value="HTH-TYPE TRANSCRIPTIONAL REGULATOR SUTR"/>
    <property type="match status" value="1"/>
</dbReference>
<accession>A0A0C4JN24</accession>
<dbReference type="GO" id="GO:0003700">
    <property type="term" value="F:DNA-binding transcription factor activity"/>
    <property type="evidence" value="ECO:0007669"/>
    <property type="project" value="TreeGrafter"/>
</dbReference>
<geneLocation type="plasmid" evidence="5">
    <name>unnamed</name>
</geneLocation>
<organism evidence="5">
    <name type="scientific">Photobacterium gaetbulicola Gung47</name>
    <dbReference type="NCBI Taxonomy" id="658445"/>
    <lineage>
        <taxon>Bacteria</taxon>
        <taxon>Pseudomonadati</taxon>
        <taxon>Pseudomonadota</taxon>
        <taxon>Gammaproteobacteria</taxon>
        <taxon>Vibrionales</taxon>
        <taxon>Vibrionaceae</taxon>
        <taxon>Photobacterium</taxon>
    </lineage>
</organism>
<evidence type="ECO:0000259" key="4">
    <source>
        <dbReference type="PROSITE" id="PS50943"/>
    </source>
</evidence>
<evidence type="ECO:0000256" key="3">
    <source>
        <dbReference type="ARBA" id="ARBA00023163"/>
    </source>
</evidence>
<gene>
    <name evidence="5" type="ORF">H744_p0080</name>
</gene>
<dbReference type="Gene3D" id="1.10.260.40">
    <property type="entry name" value="lambda repressor-like DNA-binding domains"/>
    <property type="match status" value="1"/>
</dbReference>